<protein>
    <submittedName>
        <fullName evidence="4">Kelch like family member 42</fullName>
    </submittedName>
</protein>
<dbReference type="GeneTree" id="ENSGT00940000160124"/>
<dbReference type="PANTHER" id="PTHR46375">
    <property type="entry name" value="KELCH REPEAT AND BTB DOMAIN-CONTAINING PROTEIN 13-RELATED"/>
    <property type="match status" value="1"/>
</dbReference>
<sequence>MSSLHTVQILLGSRCYYVPREPLVAQSGFFQALFRSGMKESSGEVVTLHGLSPEGFEAVLQHITGGPIQESSTAHAAQYVIRTITSQDFLDTESCPLEESLDYGFQDMSQGPLQALVEAASYLQVQGLLSLLQSSLSPDTCLDLLEASQLHGQWDLVHAALNYMATHYHLMLRRTDFQESPETLKDSVLQERFQGSPALLVLSQQSDDCWVLLQHQDGSGGWHCLPGDVPQSMLRVHGYGAATLNNYLFVAGGCRENGQEISAVHSYNPRTGCWSQESSMNQKRYNFRLLAVCEALYAVGGQSLRNMECYLPAQDTWTPVSPLPETLVEFSACESHGKIYVVGGYTPKGRNMSVLRYCPLADEWSVFDICPLHVRKQQMVSLEETLFLVGGCVRNEQSRQSEDFLSVRSYNTITRSWSCLKENTSKSGLSVSCALHNDGIYILSRDMNYSTVGRHRVFLKYCVFTDVCEYVRGAPSEGSNMQLCSMYLPHTI</sequence>
<dbReference type="AlphaFoldDB" id="A0A8C5MZR5"/>
<dbReference type="SUPFAM" id="SSF117281">
    <property type="entry name" value="Kelch motif"/>
    <property type="match status" value="1"/>
</dbReference>
<evidence type="ECO:0000256" key="2">
    <source>
        <dbReference type="ARBA" id="ARBA00022737"/>
    </source>
</evidence>
<dbReference type="Ensembl" id="ENSLLET00000022274.1">
    <property type="protein sequence ID" value="ENSLLEP00000021446.1"/>
    <property type="gene ID" value="ENSLLEG00000013596.1"/>
</dbReference>
<feature type="domain" description="BTB" evidence="3">
    <location>
        <begin position="5"/>
        <end position="72"/>
    </location>
</feature>
<dbReference type="PROSITE" id="PS50097">
    <property type="entry name" value="BTB"/>
    <property type="match status" value="1"/>
</dbReference>
<dbReference type="Proteomes" id="UP000694569">
    <property type="component" value="Unplaced"/>
</dbReference>
<dbReference type="InterPro" id="IPR011333">
    <property type="entry name" value="SKP1/BTB/POZ_sf"/>
</dbReference>
<proteinExistence type="predicted"/>
<dbReference type="InterPro" id="IPR052392">
    <property type="entry name" value="Kelch-BTB_domain-containing"/>
</dbReference>
<keyword evidence="2" id="KW-0677">Repeat</keyword>
<accession>A0A8C5MZR5</accession>
<evidence type="ECO:0000313" key="4">
    <source>
        <dbReference type="Ensembl" id="ENSLLEP00000021446.1"/>
    </source>
</evidence>
<dbReference type="Pfam" id="PF01344">
    <property type="entry name" value="Kelch_1"/>
    <property type="match status" value="3"/>
</dbReference>
<reference evidence="4" key="1">
    <citation type="submission" date="2025-08" db="UniProtKB">
        <authorList>
            <consortium name="Ensembl"/>
        </authorList>
    </citation>
    <scope>IDENTIFICATION</scope>
</reference>
<gene>
    <name evidence="4" type="primary">KLHL42</name>
</gene>
<dbReference type="OrthoDB" id="45365at2759"/>
<evidence type="ECO:0000256" key="1">
    <source>
        <dbReference type="ARBA" id="ARBA00022441"/>
    </source>
</evidence>
<dbReference type="Gene3D" id="2.120.10.80">
    <property type="entry name" value="Kelch-type beta propeller"/>
    <property type="match status" value="1"/>
</dbReference>
<organism evidence="4 5">
    <name type="scientific">Leptobrachium leishanense</name>
    <name type="common">Leishan spiny toad</name>
    <dbReference type="NCBI Taxonomy" id="445787"/>
    <lineage>
        <taxon>Eukaryota</taxon>
        <taxon>Metazoa</taxon>
        <taxon>Chordata</taxon>
        <taxon>Craniata</taxon>
        <taxon>Vertebrata</taxon>
        <taxon>Euteleostomi</taxon>
        <taxon>Amphibia</taxon>
        <taxon>Batrachia</taxon>
        <taxon>Anura</taxon>
        <taxon>Pelobatoidea</taxon>
        <taxon>Megophryidae</taxon>
        <taxon>Leptobrachium</taxon>
    </lineage>
</organism>
<keyword evidence="5" id="KW-1185">Reference proteome</keyword>
<dbReference type="PANTHER" id="PTHR46375:SF4">
    <property type="entry name" value="KELCH-LIKE FAMILY, MEMBER 42"/>
    <property type="match status" value="1"/>
</dbReference>
<evidence type="ECO:0000313" key="5">
    <source>
        <dbReference type="Proteomes" id="UP000694569"/>
    </source>
</evidence>
<dbReference type="SUPFAM" id="SSF54695">
    <property type="entry name" value="POZ domain"/>
    <property type="match status" value="1"/>
</dbReference>
<dbReference type="InterPro" id="IPR006652">
    <property type="entry name" value="Kelch_1"/>
</dbReference>
<evidence type="ECO:0000259" key="3">
    <source>
        <dbReference type="PROSITE" id="PS50097"/>
    </source>
</evidence>
<dbReference type="Gene3D" id="3.30.710.10">
    <property type="entry name" value="Potassium Channel Kv1.1, Chain A"/>
    <property type="match status" value="1"/>
</dbReference>
<keyword evidence="1" id="KW-0880">Kelch repeat</keyword>
<dbReference type="SMART" id="SM00612">
    <property type="entry name" value="Kelch"/>
    <property type="match status" value="4"/>
</dbReference>
<name>A0A8C5MZR5_9ANUR</name>
<dbReference type="Pfam" id="PF00651">
    <property type="entry name" value="BTB"/>
    <property type="match status" value="1"/>
</dbReference>
<dbReference type="InterPro" id="IPR000210">
    <property type="entry name" value="BTB/POZ_dom"/>
</dbReference>
<reference evidence="4" key="2">
    <citation type="submission" date="2025-09" db="UniProtKB">
        <authorList>
            <consortium name="Ensembl"/>
        </authorList>
    </citation>
    <scope>IDENTIFICATION</scope>
</reference>
<dbReference type="InterPro" id="IPR015915">
    <property type="entry name" value="Kelch-typ_b-propeller"/>
</dbReference>